<evidence type="ECO:0000313" key="2">
    <source>
        <dbReference type="Proteomes" id="UP000286931"/>
    </source>
</evidence>
<sequence>MGQIVMPRASRERLRWHMLGRVIVFGTDIYALSLWARPCAVPEPTP</sequence>
<dbReference type="AlphaFoldDB" id="A0A401YYX9"/>
<name>A0A401YYX9_9ACTN</name>
<reference evidence="1 2" key="1">
    <citation type="submission" date="2018-12" db="EMBL/GenBank/DDBJ databases">
        <title>Draft genome sequence of Embleya hyalina NBRC 13850T.</title>
        <authorList>
            <person name="Komaki H."/>
            <person name="Hosoyama A."/>
            <person name="Kimura A."/>
            <person name="Ichikawa N."/>
            <person name="Tamura T."/>
        </authorList>
    </citation>
    <scope>NUCLEOTIDE SEQUENCE [LARGE SCALE GENOMIC DNA]</scope>
    <source>
        <strain evidence="1 2">NBRC 13850</strain>
    </source>
</reference>
<comment type="caution">
    <text evidence="1">The sequence shown here is derived from an EMBL/GenBank/DDBJ whole genome shotgun (WGS) entry which is preliminary data.</text>
</comment>
<gene>
    <name evidence="1" type="ORF">EHYA_07548</name>
</gene>
<organism evidence="1 2">
    <name type="scientific">Embleya hyalina</name>
    <dbReference type="NCBI Taxonomy" id="516124"/>
    <lineage>
        <taxon>Bacteria</taxon>
        <taxon>Bacillati</taxon>
        <taxon>Actinomycetota</taxon>
        <taxon>Actinomycetes</taxon>
        <taxon>Kitasatosporales</taxon>
        <taxon>Streptomycetaceae</taxon>
        <taxon>Embleya</taxon>
    </lineage>
</organism>
<keyword evidence="2" id="KW-1185">Reference proteome</keyword>
<dbReference type="Proteomes" id="UP000286931">
    <property type="component" value="Unassembled WGS sequence"/>
</dbReference>
<evidence type="ECO:0000313" key="1">
    <source>
        <dbReference type="EMBL" id="GCD99826.1"/>
    </source>
</evidence>
<protein>
    <submittedName>
        <fullName evidence="1">Uncharacterized protein</fullName>
    </submittedName>
</protein>
<proteinExistence type="predicted"/>
<dbReference type="EMBL" id="BIFH01000035">
    <property type="protein sequence ID" value="GCD99826.1"/>
    <property type="molecule type" value="Genomic_DNA"/>
</dbReference>
<accession>A0A401YYX9</accession>